<dbReference type="EMBL" id="NBNE01001463">
    <property type="protein sequence ID" value="OWZ13919.1"/>
    <property type="molecule type" value="Genomic_DNA"/>
</dbReference>
<reference evidence="3" key="1">
    <citation type="submission" date="2017-03" db="EMBL/GenBank/DDBJ databases">
        <title>Phytopthora megakarya and P. palmivora, two closely related causual agents of cacao black pod achieved similar genome size and gene model numbers by different mechanisms.</title>
        <authorList>
            <person name="Ali S."/>
            <person name="Shao J."/>
            <person name="Larry D.J."/>
            <person name="Kronmiller B."/>
            <person name="Shen D."/>
            <person name="Strem M.D."/>
            <person name="Melnick R.L."/>
            <person name="Guiltinan M.J."/>
            <person name="Tyler B.M."/>
            <person name="Meinhardt L.W."/>
            <person name="Bailey B.A."/>
        </authorList>
    </citation>
    <scope>NUCLEOTIDE SEQUENCE [LARGE SCALE GENOMIC DNA]</scope>
    <source>
        <strain evidence="3">zdho120</strain>
    </source>
</reference>
<feature type="region of interest" description="Disordered" evidence="1">
    <location>
        <begin position="257"/>
        <end position="285"/>
    </location>
</feature>
<feature type="compositionally biased region" description="Basic residues" evidence="1">
    <location>
        <begin position="171"/>
        <end position="186"/>
    </location>
</feature>
<dbReference type="Proteomes" id="UP000198211">
    <property type="component" value="Unassembled WGS sequence"/>
</dbReference>
<evidence type="ECO:0000256" key="1">
    <source>
        <dbReference type="SAM" id="MobiDB-lite"/>
    </source>
</evidence>
<evidence type="ECO:0000313" key="3">
    <source>
        <dbReference type="Proteomes" id="UP000198211"/>
    </source>
</evidence>
<feature type="compositionally biased region" description="Low complexity" evidence="1">
    <location>
        <begin position="161"/>
        <end position="170"/>
    </location>
</feature>
<feature type="region of interest" description="Disordered" evidence="1">
    <location>
        <begin position="339"/>
        <end position="373"/>
    </location>
</feature>
<feature type="compositionally biased region" description="Low complexity" evidence="1">
    <location>
        <begin position="339"/>
        <end position="352"/>
    </location>
</feature>
<evidence type="ECO:0000313" key="2">
    <source>
        <dbReference type="EMBL" id="OWZ13919.1"/>
    </source>
</evidence>
<dbReference type="AlphaFoldDB" id="A0A225W9T4"/>
<organism evidence="2 3">
    <name type="scientific">Phytophthora megakarya</name>
    <dbReference type="NCBI Taxonomy" id="4795"/>
    <lineage>
        <taxon>Eukaryota</taxon>
        <taxon>Sar</taxon>
        <taxon>Stramenopiles</taxon>
        <taxon>Oomycota</taxon>
        <taxon>Peronosporomycetes</taxon>
        <taxon>Peronosporales</taxon>
        <taxon>Peronosporaceae</taxon>
        <taxon>Phytophthora</taxon>
    </lineage>
</organism>
<accession>A0A225W9T4</accession>
<feature type="region of interest" description="Disordered" evidence="1">
    <location>
        <begin position="116"/>
        <end position="219"/>
    </location>
</feature>
<comment type="caution">
    <text evidence="2">The sequence shown here is derived from an EMBL/GenBank/DDBJ whole genome shotgun (WGS) entry which is preliminary data.</text>
</comment>
<proteinExistence type="predicted"/>
<protein>
    <submittedName>
        <fullName evidence="2">Uncharacterized protein</fullName>
    </submittedName>
</protein>
<keyword evidence="3" id="KW-1185">Reference proteome</keyword>
<name>A0A225W9T4_9STRA</name>
<gene>
    <name evidence="2" type="ORF">PHMEG_00012677</name>
</gene>
<feature type="compositionally biased region" description="Polar residues" evidence="1">
    <location>
        <begin position="258"/>
        <end position="269"/>
    </location>
</feature>
<sequence>MDSELAPWPLYDLPAAVQHDTPDTMPDHFRHFRATRKKGIDDVGREALHRMWCAFIRRWNWMTFEGESLPQWLTYREEMLRDHSLSELRWRNFRDARDVLHAGLLIALRSSSDSVKSPSVRSMLHSPAGPQSTTVHSSTSSSLLIEARLADRSARRRHHPSAPGRASGFRSRSRSRTRRHSRSRSRSPRDDPTSRSPPRALGHSHGQHLGHREGGRGACPIQANARDIAAPGAPRGRWNCDQVHDYVYRGNLGAPQYGPQSSGHFQPRQSPVEGRHGGTVGPTAQDDMDVAVNRALDAQLGAERAEDVAWLAEWTTEQRRRSNRELLARLRALETRVLGRAQAAARPPQRAPGSDGSMARQARREGRSIHTPIRSNVHGVWNLSRVVALEQPDVERRVQAQ</sequence>
<feature type="compositionally biased region" description="Low complexity" evidence="1">
    <location>
        <begin position="132"/>
        <end position="142"/>
    </location>
</feature>